<proteinExistence type="predicted"/>
<protein>
    <submittedName>
        <fullName evidence="2">Glycosyltransferase</fullName>
    </submittedName>
</protein>
<dbReference type="PANTHER" id="PTHR22916:SF3">
    <property type="entry name" value="UDP-GLCNAC:BETAGAL BETA-1,3-N-ACETYLGLUCOSAMINYLTRANSFERASE-LIKE PROTEIN 1"/>
    <property type="match status" value="1"/>
</dbReference>
<name>A0A6I2U0F5_9BACT</name>
<keyword evidence="2" id="KW-0808">Transferase</keyword>
<dbReference type="GO" id="GO:0016758">
    <property type="term" value="F:hexosyltransferase activity"/>
    <property type="evidence" value="ECO:0007669"/>
    <property type="project" value="UniProtKB-ARBA"/>
</dbReference>
<feature type="domain" description="Glycosyltransferase 2-like" evidence="1">
    <location>
        <begin position="7"/>
        <end position="130"/>
    </location>
</feature>
<dbReference type="PANTHER" id="PTHR22916">
    <property type="entry name" value="GLYCOSYLTRANSFERASE"/>
    <property type="match status" value="1"/>
</dbReference>
<dbReference type="SUPFAM" id="SSF53448">
    <property type="entry name" value="Nucleotide-diphospho-sugar transferases"/>
    <property type="match status" value="1"/>
</dbReference>
<evidence type="ECO:0000259" key="1">
    <source>
        <dbReference type="Pfam" id="PF00535"/>
    </source>
</evidence>
<dbReference type="Pfam" id="PF00535">
    <property type="entry name" value="Glycos_transf_2"/>
    <property type="match status" value="1"/>
</dbReference>
<dbReference type="InterPro" id="IPR001173">
    <property type="entry name" value="Glyco_trans_2-like"/>
</dbReference>
<sequence>MKKPKISIITVCYNSEAHLEEAMLSIINQSYANKEYIVIDGGSKDNTLAIIDKYRDKIDYFVSEPDKGISDAFNKGIKAATGDIIGIINSDDFMMPDALQKVAEQYEDGIDLYRGYTLVWNEVRNTKKYMYPNHHFAIPPCRAMICHESSFITPGLYQRAGLYKVDFKYEMDLDLFVRFYKFKDLKVKMMNVCVMTFRTGGTSSAPAAKMKQERIRLIKENGGNSWDVFVFLGYHQAKYMIKITYWTLSKFMKKIFGLK</sequence>
<dbReference type="InterPro" id="IPR029044">
    <property type="entry name" value="Nucleotide-diphossugar_trans"/>
</dbReference>
<evidence type="ECO:0000313" key="3">
    <source>
        <dbReference type="Proteomes" id="UP000450161"/>
    </source>
</evidence>
<comment type="caution">
    <text evidence="2">The sequence shown here is derived from an EMBL/GenBank/DDBJ whole genome shotgun (WGS) entry which is preliminary data.</text>
</comment>
<reference evidence="2 3" key="1">
    <citation type="submission" date="2019-08" db="EMBL/GenBank/DDBJ databases">
        <title>In-depth cultivation of the pig gut microbiome towards novel bacterial diversity and tailored functional studies.</title>
        <authorList>
            <person name="Wylensek D."/>
            <person name="Hitch T.C.A."/>
            <person name="Clavel T."/>
        </authorList>
    </citation>
    <scope>NUCLEOTIDE SEQUENCE [LARGE SCALE GENOMIC DNA]</scope>
    <source>
        <strain evidence="2 3">LKV-178-WT-2C</strain>
    </source>
</reference>
<dbReference type="AlphaFoldDB" id="A0A6I2U0F5"/>
<accession>A0A6I2U0F5</accession>
<gene>
    <name evidence="2" type="ORF">FYJ72_10030</name>
</gene>
<evidence type="ECO:0000313" key="2">
    <source>
        <dbReference type="EMBL" id="MST78008.1"/>
    </source>
</evidence>
<dbReference type="Gene3D" id="3.90.550.10">
    <property type="entry name" value="Spore Coat Polysaccharide Biosynthesis Protein SpsA, Chain A"/>
    <property type="match status" value="1"/>
</dbReference>
<organism evidence="2 3">
    <name type="scientific">Segatella copri</name>
    <dbReference type="NCBI Taxonomy" id="165179"/>
    <lineage>
        <taxon>Bacteria</taxon>
        <taxon>Pseudomonadati</taxon>
        <taxon>Bacteroidota</taxon>
        <taxon>Bacteroidia</taxon>
        <taxon>Bacteroidales</taxon>
        <taxon>Prevotellaceae</taxon>
        <taxon>Segatella</taxon>
    </lineage>
</organism>
<dbReference type="EMBL" id="VUNF01000018">
    <property type="protein sequence ID" value="MST78008.1"/>
    <property type="molecule type" value="Genomic_DNA"/>
</dbReference>
<dbReference type="CDD" id="cd06433">
    <property type="entry name" value="GT_2_WfgS_like"/>
    <property type="match status" value="1"/>
</dbReference>
<dbReference type="RefSeq" id="WP_154481559.1">
    <property type="nucleotide sequence ID" value="NZ_VUNF01000018.1"/>
</dbReference>
<dbReference type="Proteomes" id="UP000450161">
    <property type="component" value="Unassembled WGS sequence"/>
</dbReference>